<dbReference type="EMBL" id="CP076362">
    <property type="protein sequence ID" value="QWK92483.1"/>
    <property type="molecule type" value="Genomic_DNA"/>
</dbReference>
<dbReference type="CDD" id="cd03216">
    <property type="entry name" value="ABC_Carb_Monos_I"/>
    <property type="match status" value="1"/>
</dbReference>
<dbReference type="SUPFAM" id="SSF52540">
    <property type="entry name" value="P-loop containing nucleoside triphosphate hydrolases"/>
    <property type="match status" value="2"/>
</dbReference>
<organism evidence="7 8">
    <name type="scientific">Gemmobacter fulvus</name>
    <dbReference type="NCBI Taxonomy" id="2840474"/>
    <lineage>
        <taxon>Bacteria</taxon>
        <taxon>Pseudomonadati</taxon>
        <taxon>Pseudomonadota</taxon>
        <taxon>Alphaproteobacteria</taxon>
        <taxon>Rhodobacterales</taxon>
        <taxon>Paracoccaceae</taxon>
        <taxon>Gemmobacter</taxon>
    </lineage>
</organism>
<geneLocation type="plasmid" evidence="7 8">
    <name>p1</name>
</geneLocation>
<dbReference type="PANTHER" id="PTHR43790:SF9">
    <property type="entry name" value="GALACTOFURANOSE TRANSPORTER ATP-BINDING PROTEIN YTFR"/>
    <property type="match status" value="1"/>
</dbReference>
<keyword evidence="1" id="KW-0813">Transport</keyword>
<evidence type="ECO:0000313" key="7">
    <source>
        <dbReference type="EMBL" id="QWK92483.1"/>
    </source>
</evidence>
<sequence length="477" mass="51475">MDFTLRAGEVHVLFGENGAGKSTLINVICGALRPDEGVILRDGQPVAFRDVQHARSHGVAAMFQEFSLAPQLTVEENVFLGAEPRCGILLKTGDRRARVRAALDRFGFDIPTTATVAHLSRAEQQMVEMTKALLTDPRVLILDEPTASLSQKETEAMYGLIRALKAAGVGIIYITHRMKEIEAIGDRVTVMRDGGFIATVDVAGTSQTALVELMTGRSFEQFYPDIAHRPGQTLLQIAGLTAANGAIREASLELRAGEIVGIAGLVGCGKSEILRACFGLHPFAAGQITVKGQAVASPTPRGMLDLGVAYITSDRRSEGLMLMRPTRENLTLSALGQKVLSWWGWLKTRQESGFAEGLGTRLRVHPLDLDKLVVKYSGGNQQKIMIAKAMARDTAVFLFDEPTVGIDVSARVEVYAFLKALVEAGGAVLMVSSDLPEVLNLSHRLLVVSNGRIVDEMARDDISEARVLHGFFGTSAA</sequence>
<keyword evidence="3" id="KW-0677">Repeat</keyword>
<reference evidence="7" key="1">
    <citation type="submission" date="2021-06" db="EMBL/GenBank/DDBJ databases">
        <authorList>
            <person name="Lee C.-S."/>
            <person name="Jin L."/>
        </authorList>
    </citation>
    <scope>NUCLEOTIDE SEQUENCE</scope>
    <source>
        <strain evidence="7">Con5</strain>
        <plasmid evidence="7">p1</plasmid>
    </source>
</reference>
<keyword evidence="2" id="KW-0762">Sugar transport</keyword>
<feature type="domain" description="ABC transporter" evidence="6">
    <location>
        <begin position="232"/>
        <end position="475"/>
    </location>
</feature>
<dbReference type="AlphaFoldDB" id="A0A975S3X0"/>
<dbReference type="SMART" id="SM00382">
    <property type="entry name" value="AAA"/>
    <property type="match status" value="2"/>
</dbReference>
<evidence type="ECO:0000259" key="6">
    <source>
        <dbReference type="PROSITE" id="PS50893"/>
    </source>
</evidence>
<dbReference type="Pfam" id="PF00005">
    <property type="entry name" value="ABC_tran"/>
    <property type="match status" value="2"/>
</dbReference>
<dbReference type="InterPro" id="IPR050107">
    <property type="entry name" value="ABC_carbohydrate_import_ATPase"/>
</dbReference>
<evidence type="ECO:0000256" key="1">
    <source>
        <dbReference type="ARBA" id="ARBA00022448"/>
    </source>
</evidence>
<dbReference type="InterPro" id="IPR027417">
    <property type="entry name" value="P-loop_NTPase"/>
</dbReference>
<feature type="domain" description="ABC transporter" evidence="6">
    <location>
        <begin position="1"/>
        <end position="218"/>
    </location>
</feature>
<keyword evidence="4" id="KW-0547">Nucleotide-binding</keyword>
<dbReference type="CDD" id="cd03215">
    <property type="entry name" value="ABC_Carb_Monos_II"/>
    <property type="match status" value="1"/>
</dbReference>
<dbReference type="Proteomes" id="UP000679352">
    <property type="component" value="Plasmid p1"/>
</dbReference>
<evidence type="ECO:0000256" key="3">
    <source>
        <dbReference type="ARBA" id="ARBA00022737"/>
    </source>
</evidence>
<evidence type="ECO:0000256" key="4">
    <source>
        <dbReference type="ARBA" id="ARBA00022741"/>
    </source>
</evidence>
<dbReference type="InterPro" id="IPR003593">
    <property type="entry name" value="AAA+_ATPase"/>
</dbReference>
<keyword evidence="5 7" id="KW-0067">ATP-binding</keyword>
<dbReference type="GO" id="GO:0005524">
    <property type="term" value="F:ATP binding"/>
    <property type="evidence" value="ECO:0007669"/>
    <property type="project" value="UniProtKB-KW"/>
</dbReference>
<dbReference type="GO" id="GO:0016887">
    <property type="term" value="F:ATP hydrolysis activity"/>
    <property type="evidence" value="ECO:0007669"/>
    <property type="project" value="InterPro"/>
</dbReference>
<dbReference type="Gene3D" id="3.40.50.300">
    <property type="entry name" value="P-loop containing nucleotide triphosphate hydrolases"/>
    <property type="match status" value="2"/>
</dbReference>
<evidence type="ECO:0000313" key="8">
    <source>
        <dbReference type="Proteomes" id="UP000679352"/>
    </source>
</evidence>
<evidence type="ECO:0000256" key="2">
    <source>
        <dbReference type="ARBA" id="ARBA00022597"/>
    </source>
</evidence>
<gene>
    <name evidence="7" type="ORF">KM031_17055</name>
</gene>
<dbReference type="PANTHER" id="PTHR43790">
    <property type="entry name" value="CARBOHYDRATE TRANSPORT ATP-BINDING PROTEIN MG119-RELATED"/>
    <property type="match status" value="1"/>
</dbReference>
<keyword evidence="8" id="KW-1185">Reference proteome</keyword>
<name>A0A975S3X0_9RHOB</name>
<dbReference type="InterPro" id="IPR017871">
    <property type="entry name" value="ABC_transporter-like_CS"/>
</dbReference>
<dbReference type="PROSITE" id="PS50893">
    <property type="entry name" value="ABC_TRANSPORTER_2"/>
    <property type="match status" value="2"/>
</dbReference>
<keyword evidence="7" id="KW-0614">Plasmid</keyword>
<accession>A0A975S3X0</accession>
<proteinExistence type="predicted"/>
<dbReference type="InterPro" id="IPR003439">
    <property type="entry name" value="ABC_transporter-like_ATP-bd"/>
</dbReference>
<dbReference type="PROSITE" id="PS00211">
    <property type="entry name" value="ABC_TRANSPORTER_1"/>
    <property type="match status" value="1"/>
</dbReference>
<dbReference type="KEGG" id="gfu:KM031_17055"/>
<protein>
    <submittedName>
        <fullName evidence="7">Sugar ABC transporter ATP-binding protein</fullName>
    </submittedName>
</protein>
<evidence type="ECO:0000256" key="5">
    <source>
        <dbReference type="ARBA" id="ARBA00022840"/>
    </source>
</evidence>